<gene>
    <name evidence="2" type="ORF">JHL15_17180</name>
</gene>
<dbReference type="Proteomes" id="UP000628669">
    <property type="component" value="Unassembled WGS sequence"/>
</dbReference>
<dbReference type="InterPro" id="IPR028921">
    <property type="entry name" value="NTF2_fold_dom"/>
</dbReference>
<evidence type="ECO:0000313" key="3">
    <source>
        <dbReference type="Proteomes" id="UP000628669"/>
    </source>
</evidence>
<organism evidence="2 3">
    <name type="scientific">Chryseobacterium paridis</name>
    <dbReference type="NCBI Taxonomy" id="2800328"/>
    <lineage>
        <taxon>Bacteria</taxon>
        <taxon>Pseudomonadati</taxon>
        <taxon>Bacteroidota</taxon>
        <taxon>Flavobacteriia</taxon>
        <taxon>Flavobacteriales</taxon>
        <taxon>Weeksellaceae</taxon>
        <taxon>Chryseobacterium group</taxon>
        <taxon>Chryseobacterium</taxon>
    </lineage>
</organism>
<evidence type="ECO:0000313" key="2">
    <source>
        <dbReference type="EMBL" id="MBK1897503.1"/>
    </source>
</evidence>
<feature type="domain" description="NTF2 fold" evidence="1">
    <location>
        <begin position="32"/>
        <end position="98"/>
    </location>
</feature>
<dbReference type="RefSeq" id="WP_200247749.1">
    <property type="nucleotide sequence ID" value="NZ_JAENHK010000010.1"/>
</dbReference>
<comment type="caution">
    <text evidence="2">The sequence shown here is derived from an EMBL/GenBank/DDBJ whole genome shotgun (WGS) entry which is preliminary data.</text>
</comment>
<reference evidence="3" key="1">
    <citation type="submission" date="2021-01" db="EMBL/GenBank/DDBJ databases">
        <title>Genome public.</title>
        <authorList>
            <person name="Liu C."/>
            <person name="Sun Q."/>
        </authorList>
    </citation>
    <scope>NUCLEOTIDE SEQUENCE [LARGE SCALE GENOMIC DNA]</scope>
    <source>
        <strain evidence="3">YIM B02567</strain>
    </source>
</reference>
<protein>
    <recommendedName>
        <fullName evidence="1">NTF2 fold domain-containing protein</fullName>
    </recommendedName>
</protein>
<keyword evidence="3" id="KW-1185">Reference proteome</keyword>
<proteinExistence type="predicted"/>
<name>A0ABS1FYG5_9FLAO</name>
<evidence type="ECO:0000259" key="1">
    <source>
        <dbReference type="Pfam" id="PF15631"/>
    </source>
</evidence>
<sequence>MKYYIFTLAALFSCTKHGISNKETSSITDKEIALTVAEKKWNEVYGKTAINKQKPFIAEKKNDSTWVVHGTFPKPTIGGVAYAEVNIKTQKVVSYTHGE</sequence>
<dbReference type="Pfam" id="PF15631">
    <property type="entry name" value="Imm-NTF2-2"/>
    <property type="match status" value="1"/>
</dbReference>
<dbReference type="EMBL" id="JAENHK010000010">
    <property type="protein sequence ID" value="MBK1897503.1"/>
    <property type="molecule type" value="Genomic_DNA"/>
</dbReference>
<accession>A0ABS1FYG5</accession>